<dbReference type="RefSeq" id="WP_143104275.1">
    <property type="nucleotide sequence ID" value="NZ_FPBZ01000002.1"/>
</dbReference>
<sequence>MVILGALFVGFGGTAGYAQEALLSAKKDYITCWKQPCVLVAGSEWSEKNPNGVGISVRMGTQSGVTDDQIKTVLTRDFKKIGMTNIKFFFEQNDAPAAGISFHVRGGTTELFLIDNVREQVATIAKRAANTNPLFQ</sequence>
<organism evidence="1 2">
    <name type="scientific">Nitrosospira multiformis</name>
    <dbReference type="NCBI Taxonomy" id="1231"/>
    <lineage>
        <taxon>Bacteria</taxon>
        <taxon>Pseudomonadati</taxon>
        <taxon>Pseudomonadota</taxon>
        <taxon>Betaproteobacteria</taxon>
        <taxon>Nitrosomonadales</taxon>
        <taxon>Nitrosomonadaceae</taxon>
        <taxon>Nitrosospira</taxon>
    </lineage>
</organism>
<protein>
    <submittedName>
        <fullName evidence="1">Uncharacterized protein</fullName>
    </submittedName>
</protein>
<dbReference type="Proteomes" id="UP000182649">
    <property type="component" value="Unassembled WGS sequence"/>
</dbReference>
<name>A0A1I7FTG3_9PROT</name>
<dbReference type="OrthoDB" id="8561481at2"/>
<accession>A0A1I7FTG3</accession>
<gene>
    <name evidence="1" type="ORF">SAMN05216417_102201</name>
</gene>
<proteinExistence type="predicted"/>
<dbReference type="EMBL" id="FPBZ01000002">
    <property type="protein sequence ID" value="SFU39447.1"/>
    <property type="molecule type" value="Genomic_DNA"/>
</dbReference>
<evidence type="ECO:0000313" key="2">
    <source>
        <dbReference type="Proteomes" id="UP000182649"/>
    </source>
</evidence>
<reference evidence="1 2" key="1">
    <citation type="submission" date="2016-10" db="EMBL/GenBank/DDBJ databases">
        <authorList>
            <person name="de Groot N.N."/>
        </authorList>
    </citation>
    <scope>NUCLEOTIDE SEQUENCE [LARGE SCALE GENOMIC DNA]</scope>
    <source>
        <strain evidence="1 2">Nl14</strain>
    </source>
</reference>
<dbReference type="AlphaFoldDB" id="A0A1I7FTG3"/>
<evidence type="ECO:0000313" key="1">
    <source>
        <dbReference type="EMBL" id="SFU39447.1"/>
    </source>
</evidence>